<gene>
    <name evidence="2" type="primary">nlhH_2</name>
    <name evidence="2" type="ORF">WY13_01982</name>
</gene>
<reference evidence="2 3" key="1">
    <citation type="journal article" date="2015" name="Biotechnol. Bioeng.">
        <title>Genome sequence and phenotypic characterization of Caulobacter segnis.</title>
        <authorList>
            <person name="Patel S."/>
            <person name="Fletcher B."/>
            <person name="Scott D.C."/>
            <person name="Ely B."/>
        </authorList>
    </citation>
    <scope>NUCLEOTIDE SEQUENCE [LARGE SCALE GENOMIC DNA]</scope>
    <source>
        <strain evidence="2 3">ERI-2</strain>
    </source>
</reference>
<proteinExistence type="predicted"/>
<feature type="domain" description="Alpha/beta hydrolase fold-3" evidence="1">
    <location>
        <begin position="71"/>
        <end position="280"/>
    </location>
</feature>
<accession>A0A168P4R2</accession>
<dbReference type="GO" id="GO:0004771">
    <property type="term" value="F:sterol ester esterase activity"/>
    <property type="evidence" value="ECO:0007669"/>
    <property type="project" value="TreeGrafter"/>
</dbReference>
<evidence type="ECO:0000259" key="1">
    <source>
        <dbReference type="Pfam" id="PF07859"/>
    </source>
</evidence>
<dbReference type="Proteomes" id="UP000077407">
    <property type="component" value="Unassembled WGS sequence"/>
</dbReference>
<sequence>MKIKLHPGYEVLENLPTDVKEANKLIEPFRHCDIPDDIEIYDSKVPGIDGEPDVSIRIYRKKGSSKAPLILGIHGGGFVAGNIDNDNVRDISFVKNVPCTVISVDYRLAPKHPYPAQLKDCFAALTYAHDHPDEFGIDPERIAVFGTSAGGAIAAGLCLYLRDHNGPKVCMQILNFATLDYLANTTSATQMFDDVPMVKGNGLSSVWKLYLGDHGFNGTQPPYYAVPALARDLSGLPAAFVVTLEYDPLRDEGIDYARRLMEFAVPTELYSLPRVCHGFDMVPANLTLWIREGMYNSLRREFNML</sequence>
<organism evidence="2 3">
    <name type="scientific">Clostridium ljungdahlii</name>
    <dbReference type="NCBI Taxonomy" id="1538"/>
    <lineage>
        <taxon>Bacteria</taxon>
        <taxon>Bacillati</taxon>
        <taxon>Bacillota</taxon>
        <taxon>Clostridia</taxon>
        <taxon>Eubacteriales</taxon>
        <taxon>Clostridiaceae</taxon>
        <taxon>Clostridium</taxon>
    </lineage>
</organism>
<comment type="caution">
    <text evidence="2">The sequence shown here is derived from an EMBL/GenBank/DDBJ whole genome shotgun (WGS) entry which is preliminary data.</text>
</comment>
<dbReference type="GO" id="GO:0106435">
    <property type="term" value="F:carboxylesterase activity"/>
    <property type="evidence" value="ECO:0007669"/>
    <property type="project" value="UniProtKB-EC"/>
</dbReference>
<dbReference type="Gene3D" id="3.40.50.1820">
    <property type="entry name" value="alpha/beta hydrolase"/>
    <property type="match status" value="1"/>
</dbReference>
<dbReference type="OrthoDB" id="9815425at2"/>
<evidence type="ECO:0000313" key="3">
    <source>
        <dbReference type="Proteomes" id="UP000077407"/>
    </source>
</evidence>
<dbReference type="EMBL" id="LITT01000021">
    <property type="protein sequence ID" value="OAA87300.1"/>
    <property type="molecule type" value="Genomic_DNA"/>
</dbReference>
<dbReference type="AlphaFoldDB" id="A0A168P4R2"/>
<protein>
    <submittedName>
        <fullName evidence="2">Carboxylesterase NlhH</fullName>
        <ecNumber evidence="2">3.1.1.1</ecNumber>
    </submittedName>
</protein>
<dbReference type="GO" id="GO:0019433">
    <property type="term" value="P:triglyceride catabolic process"/>
    <property type="evidence" value="ECO:0007669"/>
    <property type="project" value="TreeGrafter"/>
</dbReference>
<dbReference type="GO" id="GO:0004806">
    <property type="term" value="F:triacylglycerol lipase activity"/>
    <property type="evidence" value="ECO:0007669"/>
    <property type="project" value="TreeGrafter"/>
</dbReference>
<dbReference type="PANTHER" id="PTHR23025">
    <property type="entry name" value="TRIACYLGLYCEROL LIPASE"/>
    <property type="match status" value="1"/>
</dbReference>
<dbReference type="PATRIC" id="fig|1538.10.peg.2430"/>
<evidence type="ECO:0000313" key="2">
    <source>
        <dbReference type="EMBL" id="OAA87300.1"/>
    </source>
</evidence>
<dbReference type="EC" id="3.1.1.1" evidence="2"/>
<dbReference type="InterPro" id="IPR013094">
    <property type="entry name" value="AB_hydrolase_3"/>
</dbReference>
<dbReference type="RefSeq" id="WP_063555453.1">
    <property type="nucleotide sequence ID" value="NZ_LITT01000021.1"/>
</dbReference>
<dbReference type="SUPFAM" id="SSF53474">
    <property type="entry name" value="alpha/beta-Hydrolases"/>
    <property type="match status" value="1"/>
</dbReference>
<dbReference type="GO" id="GO:0005829">
    <property type="term" value="C:cytosol"/>
    <property type="evidence" value="ECO:0007669"/>
    <property type="project" value="TreeGrafter"/>
</dbReference>
<keyword evidence="2" id="KW-0378">Hydrolase</keyword>
<name>A0A168P4R2_9CLOT</name>
<dbReference type="InterPro" id="IPR029058">
    <property type="entry name" value="AB_hydrolase_fold"/>
</dbReference>
<dbReference type="PANTHER" id="PTHR23025:SF4">
    <property type="entry name" value="ALPHA_BETA HYDROLASE FOLD-3 DOMAIN-CONTAINING PROTEIN"/>
    <property type="match status" value="1"/>
</dbReference>
<dbReference type="Pfam" id="PF07859">
    <property type="entry name" value="Abhydrolase_3"/>
    <property type="match status" value="1"/>
</dbReference>